<sequence length="392" mass="43511">MMKGNKISFFLLLLFLLPSVAGAAEHQDDFLSDILKLDISDSEAQPSSPPPVQKKQREKTPKKQKKTADITDKSKKGTELSELTAQITALRQQNAKLQESQKGSADALAKKGTELSELTTQITALRQQNAKLQESQKGSADALAKKGTELSELTTQITALRQQNAKLQESQKGSADALAKKGTELSELTAQITALRQQNDKPLDKKNPGEMLSYSLGTYYLQKAMMDSKELEINGLQILEKTLTQGFNDASNKKLKLSEKEISDALSSVNRTVQRNTRKTESQLREKIGNKHYKKIQPGIYLVVNEKGKGKYADTDMVKFNMFEKKLDGTPVKNTMNASISYKKADPLIKKLINAGLKGGHVTIYGKALYIYKVLPKDISGDEMISITFYFK</sequence>
<name>A0A6G3IIN4_ECOLX</name>
<dbReference type="AlphaFoldDB" id="A0A6G3IIN4"/>
<dbReference type="EMBL" id="WXKQ01000026">
    <property type="protein sequence ID" value="NAG21778.1"/>
    <property type="molecule type" value="Genomic_DNA"/>
</dbReference>
<keyword evidence="1" id="KW-0175">Coiled coil</keyword>
<accession>A0A6G3IIN4</accession>
<comment type="caution">
    <text evidence="4">The sequence shown here is derived from an EMBL/GenBank/DDBJ whole genome shotgun (WGS) entry which is preliminary data.</text>
</comment>
<organism evidence="4 5">
    <name type="scientific">Escherichia coli</name>
    <dbReference type="NCBI Taxonomy" id="562"/>
    <lineage>
        <taxon>Bacteria</taxon>
        <taxon>Pseudomonadati</taxon>
        <taxon>Pseudomonadota</taxon>
        <taxon>Gammaproteobacteria</taxon>
        <taxon>Enterobacterales</taxon>
        <taxon>Enterobacteriaceae</taxon>
        <taxon>Escherichia</taxon>
    </lineage>
</organism>
<proteinExistence type="predicted"/>
<evidence type="ECO:0000256" key="3">
    <source>
        <dbReference type="SAM" id="SignalP"/>
    </source>
</evidence>
<dbReference type="InterPro" id="IPR036944">
    <property type="entry name" value="PPIase_FKBP_N_sf"/>
</dbReference>
<gene>
    <name evidence="4" type="ORF">GUC01_22605</name>
</gene>
<evidence type="ECO:0000313" key="4">
    <source>
        <dbReference type="EMBL" id="NAG21778.1"/>
    </source>
</evidence>
<evidence type="ECO:0000256" key="1">
    <source>
        <dbReference type="SAM" id="Coils"/>
    </source>
</evidence>
<feature type="chain" id="PRO_5035238857" description="Cell envelope biogenesis protein TolA" evidence="3">
    <location>
        <begin position="24"/>
        <end position="392"/>
    </location>
</feature>
<feature type="region of interest" description="Disordered" evidence="2">
    <location>
        <begin position="41"/>
        <end position="77"/>
    </location>
</feature>
<feature type="signal peptide" evidence="3">
    <location>
        <begin position="1"/>
        <end position="23"/>
    </location>
</feature>
<feature type="compositionally biased region" description="Basic and acidic residues" evidence="2">
    <location>
        <begin position="58"/>
        <end position="77"/>
    </location>
</feature>
<evidence type="ECO:0008006" key="6">
    <source>
        <dbReference type="Google" id="ProtNLM"/>
    </source>
</evidence>
<protein>
    <recommendedName>
        <fullName evidence="6">Cell envelope biogenesis protein TolA</fullName>
    </recommendedName>
</protein>
<reference evidence="4 5" key="1">
    <citation type="journal article" date="2019" name="Nat. Med.">
        <title>A library of human gut bacterial isolates paired with longitudinal multiomics data enables mechanistic microbiome research.</title>
        <authorList>
            <person name="Poyet M."/>
            <person name="Groussin M."/>
            <person name="Gibbons S.M."/>
            <person name="Avila-Pacheco J."/>
            <person name="Jiang X."/>
            <person name="Kearney S.M."/>
            <person name="Perrotta A.R."/>
            <person name="Berdy B."/>
            <person name="Zhao S."/>
            <person name="Lieberman T.D."/>
            <person name="Swanson P.K."/>
            <person name="Smith M."/>
            <person name="Roesemann S."/>
            <person name="Alexander J.E."/>
            <person name="Rich S.A."/>
            <person name="Livny J."/>
            <person name="Vlamakis H."/>
            <person name="Clish C."/>
            <person name="Bullock K."/>
            <person name="Deik A."/>
            <person name="Scott J."/>
            <person name="Pierce K.A."/>
            <person name="Xavier R.J."/>
            <person name="Alm E.J."/>
        </authorList>
    </citation>
    <scope>NUCLEOTIDE SEQUENCE [LARGE SCALE GENOMIC DNA]</scope>
    <source>
        <strain evidence="4 5">BIOML-A112</strain>
    </source>
</reference>
<keyword evidence="3" id="KW-0732">Signal</keyword>
<dbReference type="Gene3D" id="1.10.287.460">
    <property type="entry name" value="Peptidyl-prolyl cis-trans isomerase, FKBP-type, N-terminal domain"/>
    <property type="match status" value="1"/>
</dbReference>
<dbReference type="Proteomes" id="UP000475070">
    <property type="component" value="Unassembled WGS sequence"/>
</dbReference>
<dbReference type="GO" id="GO:0006457">
    <property type="term" value="P:protein folding"/>
    <property type="evidence" value="ECO:0007669"/>
    <property type="project" value="InterPro"/>
</dbReference>
<evidence type="ECO:0000256" key="2">
    <source>
        <dbReference type="SAM" id="MobiDB-lite"/>
    </source>
</evidence>
<evidence type="ECO:0000313" key="5">
    <source>
        <dbReference type="Proteomes" id="UP000475070"/>
    </source>
</evidence>
<feature type="coiled-coil region" evidence="1">
    <location>
        <begin position="80"/>
        <end position="198"/>
    </location>
</feature>